<evidence type="ECO:0000259" key="16">
    <source>
        <dbReference type="PROSITE" id="PS51449"/>
    </source>
</evidence>
<dbReference type="PANTHER" id="PTHR43020:SF2">
    <property type="entry name" value="MITOCHONDRIAL TRNA METHYLTHIOTRANSFERASE CDK5RAP1"/>
    <property type="match status" value="1"/>
</dbReference>
<evidence type="ECO:0000256" key="8">
    <source>
        <dbReference type="ARBA" id="ARBA00023004"/>
    </source>
</evidence>
<dbReference type="PROSITE" id="PS50926">
    <property type="entry name" value="TRAM"/>
    <property type="match status" value="1"/>
</dbReference>
<sequence>MSATKKLFVKTYGCQMNMYDSDRMIDLLKPLGYKLSDVPDDADMIILNTCHIREKAEHKLYSDIGRLEPYKDAKAAKGEYMILAIAGCVAQAEGEEITRRKPCVDMVFGPQSYHKLPEMIAQAYRSLAANGKPAVLDVDFPVESKFDLLPMPSPDNHKGAAFLSIQEGCDKFCTFCVVPYTRGTEYSRPIDAIIKEAKHLVTLGVKEITLLGQNVTAFHGIGPDGKEWSMGRLLFAIAEIDGIERIRYTTSHPKDMHDELYAAHRDIPHLMPYFHLPIQAGSDAILKAMNRKHTADDYRRIVDKLRDIQPNIGMSSDFIVGFPGETDQDFEDTLQLVRDIGYVQAYSFKYSIRPGTPAALIEYQVNEDIKDSRLQILQELLREQQLAFNISRVGKPMTVLLEKEGRHPGQLIGRSPYLQSVHLDAPHRLLGQIVTVDIEGATQFSLAGKMVTQEHIHHT</sequence>
<evidence type="ECO:0000256" key="4">
    <source>
        <dbReference type="ARBA" id="ARBA00022679"/>
    </source>
</evidence>
<keyword evidence="3 14" id="KW-0963">Cytoplasm</keyword>
<dbReference type="Pfam" id="PF00919">
    <property type="entry name" value="UPF0004"/>
    <property type="match status" value="1"/>
</dbReference>
<dbReference type="GO" id="GO:0005829">
    <property type="term" value="C:cytosol"/>
    <property type="evidence" value="ECO:0007669"/>
    <property type="project" value="TreeGrafter"/>
</dbReference>
<dbReference type="CDD" id="cd01335">
    <property type="entry name" value="Radical_SAM"/>
    <property type="match status" value="1"/>
</dbReference>
<feature type="domain" description="MTTase N-terminal" evidence="16">
    <location>
        <begin position="5"/>
        <end position="125"/>
    </location>
</feature>
<dbReference type="NCBIfam" id="TIGR01574">
    <property type="entry name" value="miaB-methiolase"/>
    <property type="match status" value="1"/>
</dbReference>
<dbReference type="SFLD" id="SFLDS00029">
    <property type="entry name" value="Radical_SAM"/>
    <property type="match status" value="1"/>
</dbReference>
<comment type="similarity">
    <text evidence="14">Belongs to the methylthiotransferase family. MiaB subfamily.</text>
</comment>
<dbReference type="SMART" id="SM00729">
    <property type="entry name" value="Elp3"/>
    <property type="match status" value="1"/>
</dbReference>
<accession>A0A7L9RUJ1</accession>
<feature type="binding site" evidence="14">
    <location>
        <position position="50"/>
    </location>
    <ligand>
        <name>[4Fe-4S] cluster</name>
        <dbReference type="ChEBI" id="CHEBI:49883"/>
        <label>1</label>
    </ligand>
</feature>
<dbReference type="InterPro" id="IPR020612">
    <property type="entry name" value="Methylthiotransferase_CS"/>
</dbReference>
<dbReference type="PROSITE" id="PS51449">
    <property type="entry name" value="MTTASE_N"/>
    <property type="match status" value="1"/>
</dbReference>
<dbReference type="Gene3D" id="3.80.30.20">
    <property type="entry name" value="tm_1862 like domain"/>
    <property type="match status" value="1"/>
</dbReference>
<dbReference type="Proteomes" id="UP000594001">
    <property type="component" value="Chromosome"/>
</dbReference>
<dbReference type="InterPro" id="IPR023404">
    <property type="entry name" value="rSAM_horseshoe"/>
</dbReference>
<organism evidence="18 19">
    <name type="scientific">Candidatus Bodocaedibacter vickermanii</name>
    <dbReference type="NCBI Taxonomy" id="2741701"/>
    <lineage>
        <taxon>Bacteria</taxon>
        <taxon>Pseudomonadati</taxon>
        <taxon>Pseudomonadota</taxon>
        <taxon>Alphaproteobacteria</taxon>
        <taxon>Holosporales</taxon>
        <taxon>Candidatus Paracaedibacteraceae</taxon>
        <taxon>Candidatus Bodocaedibacter</taxon>
    </lineage>
</organism>
<dbReference type="InterPro" id="IPR058240">
    <property type="entry name" value="rSAM_sf"/>
</dbReference>
<dbReference type="InterPro" id="IPR006638">
    <property type="entry name" value="Elp3/MiaA/NifB-like_rSAM"/>
</dbReference>
<dbReference type="InterPro" id="IPR013848">
    <property type="entry name" value="Methylthiotransferase_N"/>
</dbReference>
<feature type="binding site" evidence="14">
    <location>
        <position position="88"/>
    </location>
    <ligand>
        <name>[4Fe-4S] cluster</name>
        <dbReference type="ChEBI" id="CHEBI:49883"/>
        <label>1</label>
    </ligand>
</feature>
<dbReference type="PANTHER" id="PTHR43020">
    <property type="entry name" value="CDK5 REGULATORY SUBUNIT-ASSOCIATED PROTEIN 1"/>
    <property type="match status" value="1"/>
</dbReference>
<comment type="function">
    <text evidence="1 14">Catalyzes the methylthiolation of N6-(dimethylallyl)adenosine (i(6)A), leading to the formation of 2-methylthio-N6-(dimethylallyl)adenosine (ms(2)i(6)A) at position 37 in tRNAs that read codons beginning with uridine.</text>
</comment>
<evidence type="ECO:0000256" key="13">
    <source>
        <dbReference type="ARBA" id="ARBA00081141"/>
    </source>
</evidence>
<dbReference type="Gene3D" id="3.40.50.12160">
    <property type="entry name" value="Methylthiotransferase, N-terminal domain"/>
    <property type="match status" value="1"/>
</dbReference>
<evidence type="ECO:0000256" key="2">
    <source>
        <dbReference type="ARBA" id="ARBA00022485"/>
    </source>
</evidence>
<dbReference type="NCBIfam" id="TIGR00089">
    <property type="entry name" value="MiaB/RimO family radical SAM methylthiotransferase"/>
    <property type="match status" value="1"/>
</dbReference>
<dbReference type="FunFam" id="3.80.30.20:FF:000001">
    <property type="entry name" value="tRNA-2-methylthio-N(6)-dimethylallyladenosine synthase 2"/>
    <property type="match status" value="1"/>
</dbReference>
<comment type="catalytic activity">
    <reaction evidence="14">
        <text>N(6)-dimethylallyladenosine(37) in tRNA + (sulfur carrier)-SH + AH2 + 2 S-adenosyl-L-methionine = 2-methylsulfanyl-N(6)-dimethylallyladenosine(37) in tRNA + (sulfur carrier)-H + 5'-deoxyadenosine + L-methionine + A + S-adenosyl-L-homocysteine + 2 H(+)</text>
        <dbReference type="Rhea" id="RHEA:37067"/>
        <dbReference type="Rhea" id="RHEA-COMP:10375"/>
        <dbReference type="Rhea" id="RHEA-COMP:10376"/>
        <dbReference type="Rhea" id="RHEA-COMP:14737"/>
        <dbReference type="Rhea" id="RHEA-COMP:14739"/>
        <dbReference type="ChEBI" id="CHEBI:13193"/>
        <dbReference type="ChEBI" id="CHEBI:15378"/>
        <dbReference type="ChEBI" id="CHEBI:17319"/>
        <dbReference type="ChEBI" id="CHEBI:17499"/>
        <dbReference type="ChEBI" id="CHEBI:29917"/>
        <dbReference type="ChEBI" id="CHEBI:57844"/>
        <dbReference type="ChEBI" id="CHEBI:57856"/>
        <dbReference type="ChEBI" id="CHEBI:59789"/>
        <dbReference type="ChEBI" id="CHEBI:64428"/>
        <dbReference type="ChEBI" id="CHEBI:74415"/>
        <dbReference type="ChEBI" id="CHEBI:74417"/>
        <dbReference type="EC" id="2.8.4.3"/>
    </reaction>
</comment>
<feature type="binding site" evidence="14">
    <location>
        <position position="176"/>
    </location>
    <ligand>
        <name>[4Fe-4S] cluster</name>
        <dbReference type="ChEBI" id="CHEBI:49883"/>
        <label>2</label>
        <note>4Fe-4S-S-AdoMet</note>
    </ligand>
</feature>
<dbReference type="InterPro" id="IPR006463">
    <property type="entry name" value="MiaB_methiolase"/>
</dbReference>
<keyword evidence="5 14" id="KW-0949">S-adenosyl-L-methionine</keyword>
<dbReference type="InterPro" id="IPR005839">
    <property type="entry name" value="Methylthiotransferase"/>
</dbReference>
<feature type="binding site" evidence="14">
    <location>
        <position position="169"/>
    </location>
    <ligand>
        <name>[4Fe-4S] cluster</name>
        <dbReference type="ChEBI" id="CHEBI:49883"/>
        <label>2</label>
        <note>4Fe-4S-S-AdoMet</note>
    </ligand>
</feature>
<feature type="domain" description="TRAM" evidence="15">
    <location>
        <begin position="390"/>
        <end position="452"/>
    </location>
</feature>
<evidence type="ECO:0000256" key="11">
    <source>
        <dbReference type="ARBA" id="ARBA00068570"/>
    </source>
</evidence>
<dbReference type="EMBL" id="CP054719">
    <property type="protein sequence ID" value="QOL20290.1"/>
    <property type="molecule type" value="Genomic_DNA"/>
</dbReference>
<comment type="cofactor">
    <cofactor evidence="14">
        <name>[4Fe-4S] cluster</name>
        <dbReference type="ChEBI" id="CHEBI:49883"/>
    </cofactor>
    <text evidence="14">Binds 2 [4Fe-4S] clusters. One cluster is coordinated with 3 cysteines and an exchangeable S-adenosyl-L-methionine.</text>
</comment>
<evidence type="ECO:0000313" key="19">
    <source>
        <dbReference type="Proteomes" id="UP000594001"/>
    </source>
</evidence>
<evidence type="ECO:0000256" key="7">
    <source>
        <dbReference type="ARBA" id="ARBA00022723"/>
    </source>
</evidence>
<dbReference type="Pfam" id="PF01938">
    <property type="entry name" value="TRAM"/>
    <property type="match status" value="1"/>
</dbReference>
<dbReference type="PROSITE" id="PS01278">
    <property type="entry name" value="MTTASE_RADICAL"/>
    <property type="match status" value="1"/>
</dbReference>
<dbReference type="KEGG" id="pbal:CPBP_01079"/>
<evidence type="ECO:0000256" key="12">
    <source>
        <dbReference type="ARBA" id="ARBA00080698"/>
    </source>
</evidence>
<evidence type="ECO:0000256" key="14">
    <source>
        <dbReference type="HAMAP-Rule" id="MF_01864"/>
    </source>
</evidence>
<evidence type="ECO:0000256" key="9">
    <source>
        <dbReference type="ARBA" id="ARBA00023014"/>
    </source>
</evidence>
<name>A0A7L9RUJ1_9PROT</name>
<evidence type="ECO:0000259" key="15">
    <source>
        <dbReference type="PROSITE" id="PS50926"/>
    </source>
</evidence>
<evidence type="ECO:0000313" key="18">
    <source>
        <dbReference type="EMBL" id="QOL20290.1"/>
    </source>
</evidence>
<dbReference type="EC" id="2.8.4.3" evidence="10 14"/>
<dbReference type="FunFam" id="3.40.50.12160:FF:000003">
    <property type="entry name" value="CDK5 regulatory subunit-associated protein 1"/>
    <property type="match status" value="1"/>
</dbReference>
<dbReference type="Pfam" id="PF04055">
    <property type="entry name" value="Radical_SAM"/>
    <property type="match status" value="1"/>
</dbReference>
<evidence type="ECO:0000256" key="5">
    <source>
        <dbReference type="ARBA" id="ARBA00022691"/>
    </source>
</evidence>
<proteinExistence type="inferred from homology"/>
<dbReference type="GO" id="GO:0035597">
    <property type="term" value="F:tRNA-2-methylthio-N(6)-dimethylallyladenosine(37) synthase activity"/>
    <property type="evidence" value="ECO:0007669"/>
    <property type="project" value="UniProtKB-EC"/>
</dbReference>
<feature type="domain" description="Radical SAM core" evidence="17">
    <location>
        <begin position="155"/>
        <end position="387"/>
    </location>
</feature>
<keyword evidence="2 14" id="KW-0004">4Fe-4S</keyword>
<protein>
    <recommendedName>
        <fullName evidence="11 14">tRNA-2-methylthio-N(6)-dimethylallyladenosine synthase</fullName>
        <ecNumber evidence="10 14">2.8.4.3</ecNumber>
    </recommendedName>
    <alternativeName>
        <fullName evidence="13 14">(Dimethylallyl)adenosine tRNA methylthiotransferase MiaB</fullName>
    </alternativeName>
    <alternativeName>
        <fullName evidence="12 14">tRNA-i(6)A37 methylthiotransferase</fullName>
    </alternativeName>
</protein>
<dbReference type="SFLD" id="SFLDF00273">
    <property type="entry name" value="(dimethylallyl)adenosine_tRNA"/>
    <property type="match status" value="1"/>
</dbReference>
<dbReference type="InterPro" id="IPR002792">
    <property type="entry name" value="TRAM_dom"/>
</dbReference>
<dbReference type="RefSeq" id="WP_350331842.1">
    <property type="nucleotide sequence ID" value="NZ_CP054719.1"/>
</dbReference>
<dbReference type="AlphaFoldDB" id="A0A7L9RUJ1"/>
<dbReference type="SFLD" id="SFLDG01061">
    <property type="entry name" value="methylthiotransferase"/>
    <property type="match status" value="1"/>
</dbReference>
<evidence type="ECO:0000256" key="3">
    <source>
        <dbReference type="ARBA" id="ARBA00022490"/>
    </source>
</evidence>
<dbReference type="InterPro" id="IPR038135">
    <property type="entry name" value="Methylthiotransferase_N_sf"/>
</dbReference>
<feature type="binding site" evidence="14">
    <location>
        <position position="14"/>
    </location>
    <ligand>
        <name>[4Fe-4S] cluster</name>
        <dbReference type="ChEBI" id="CHEBI:49883"/>
        <label>1</label>
    </ligand>
</feature>
<comment type="subunit">
    <text evidence="14">Monomer.</text>
</comment>
<reference evidence="18 19" key="1">
    <citation type="submission" date="2020-06" db="EMBL/GenBank/DDBJ databases">
        <title>The endosymbiont of the kinetoplastid Bodo saltans is a Paracaedibacter-like alpha-proteobacterium possessing a putative toxin-antitoxin system.</title>
        <authorList>
            <person name="Midha S."/>
            <person name="Rigden D.J."/>
            <person name="Siozios S."/>
            <person name="Hurst G.D.D."/>
            <person name="Jackson A.P."/>
        </authorList>
    </citation>
    <scope>NUCLEOTIDE SEQUENCE [LARGE SCALE GENOMIC DNA]</scope>
    <source>
        <strain evidence="18">Lake Konstanz</strain>
    </source>
</reference>
<keyword evidence="8 14" id="KW-0408">Iron</keyword>
<keyword evidence="19" id="KW-1185">Reference proteome</keyword>
<evidence type="ECO:0000259" key="17">
    <source>
        <dbReference type="PROSITE" id="PS51918"/>
    </source>
</evidence>
<feature type="binding site" evidence="14">
    <location>
        <position position="173"/>
    </location>
    <ligand>
        <name>[4Fe-4S] cluster</name>
        <dbReference type="ChEBI" id="CHEBI:49883"/>
        <label>2</label>
        <note>4Fe-4S-S-AdoMet</note>
    </ligand>
</feature>
<gene>
    <name evidence="14 18" type="primary">miaB</name>
    <name evidence="18" type="ORF">CPBP_01079</name>
</gene>
<dbReference type="InterPro" id="IPR007197">
    <property type="entry name" value="rSAM"/>
</dbReference>
<evidence type="ECO:0000256" key="1">
    <source>
        <dbReference type="ARBA" id="ARBA00003234"/>
    </source>
</evidence>
<comment type="subcellular location">
    <subcellularLocation>
        <location evidence="14">Cytoplasm</location>
    </subcellularLocation>
</comment>
<dbReference type="PROSITE" id="PS51918">
    <property type="entry name" value="RADICAL_SAM"/>
    <property type="match status" value="1"/>
</dbReference>
<dbReference type="SUPFAM" id="SSF102114">
    <property type="entry name" value="Radical SAM enzymes"/>
    <property type="match status" value="1"/>
</dbReference>
<keyword evidence="6 14" id="KW-0819">tRNA processing</keyword>
<evidence type="ECO:0000256" key="6">
    <source>
        <dbReference type="ARBA" id="ARBA00022694"/>
    </source>
</evidence>
<keyword evidence="4 14" id="KW-0808">Transferase</keyword>
<dbReference type="GO" id="GO:0051539">
    <property type="term" value="F:4 iron, 4 sulfur cluster binding"/>
    <property type="evidence" value="ECO:0007669"/>
    <property type="project" value="UniProtKB-UniRule"/>
</dbReference>
<evidence type="ECO:0000256" key="10">
    <source>
        <dbReference type="ARBA" id="ARBA00033765"/>
    </source>
</evidence>
<keyword evidence="9 14" id="KW-0411">Iron-sulfur</keyword>
<dbReference type="HAMAP" id="MF_01864">
    <property type="entry name" value="tRNA_metthiotr_MiaB"/>
    <property type="match status" value="1"/>
</dbReference>
<keyword evidence="7 14" id="KW-0479">Metal-binding</keyword>
<dbReference type="GO" id="GO:0046872">
    <property type="term" value="F:metal ion binding"/>
    <property type="evidence" value="ECO:0007669"/>
    <property type="project" value="UniProtKB-KW"/>
</dbReference>
<dbReference type="SFLD" id="SFLDG01082">
    <property type="entry name" value="B12-binding_domain_containing"/>
    <property type="match status" value="1"/>
</dbReference>